<dbReference type="OrthoDB" id="10586431at2759"/>
<dbReference type="AlphaFoldDB" id="A0A8A1MIF2"/>
<evidence type="ECO:0000313" key="2">
    <source>
        <dbReference type="Proteomes" id="UP000663671"/>
    </source>
</evidence>
<dbReference type="VEuPathDB" id="FungiDB:I7I51_01409"/>
<gene>
    <name evidence="1" type="ORF">I7I51_01409</name>
</gene>
<accession>A0A8A1MIF2</accession>
<protein>
    <submittedName>
        <fullName evidence="1">Uncharacterized protein</fullName>
    </submittedName>
</protein>
<sequence length="150" mass="16710">MVVGRYLSVLTSQLGSGWLAPTVGKPPRTGTAADGECPAPIEGSYLLRLSDSDLVWFCAMGSKYSVASAFSHHQPEPCNPSRNRLDNFKAPVRRMPGDWPLSTNSFDRCIKLVHRERGRLQLLLVRTSEFLTKRPSNIDKRPAPSPSKRF</sequence>
<reference evidence="1" key="1">
    <citation type="submission" date="2021-01" db="EMBL/GenBank/DDBJ databases">
        <title>Chromosome-level genome assembly of a human fungal pathogen reveals clustering of transcriptionally co-regulated genes.</title>
        <authorList>
            <person name="Voorhies M."/>
            <person name="Cohen S."/>
            <person name="Shea T.P."/>
            <person name="Petrus S."/>
            <person name="Munoz J.F."/>
            <person name="Poplawski S."/>
            <person name="Goldman W.E."/>
            <person name="Michael T."/>
            <person name="Cuomo C.A."/>
            <person name="Sil A."/>
            <person name="Beyhan S."/>
        </authorList>
    </citation>
    <scope>NUCLEOTIDE SEQUENCE</scope>
    <source>
        <strain evidence="1">WU24</strain>
    </source>
</reference>
<name>A0A8A1MIF2_AJECA</name>
<dbReference type="Proteomes" id="UP000663671">
    <property type="component" value="Chromosome 1"/>
</dbReference>
<dbReference type="EMBL" id="CP069114">
    <property type="protein sequence ID" value="QSS64342.1"/>
    <property type="molecule type" value="Genomic_DNA"/>
</dbReference>
<evidence type="ECO:0000313" key="1">
    <source>
        <dbReference type="EMBL" id="QSS64342.1"/>
    </source>
</evidence>
<proteinExistence type="predicted"/>
<organism evidence="1 2">
    <name type="scientific">Ajellomyces capsulatus</name>
    <name type="common">Darling's disease fungus</name>
    <name type="synonym">Histoplasma capsulatum</name>
    <dbReference type="NCBI Taxonomy" id="5037"/>
    <lineage>
        <taxon>Eukaryota</taxon>
        <taxon>Fungi</taxon>
        <taxon>Dikarya</taxon>
        <taxon>Ascomycota</taxon>
        <taxon>Pezizomycotina</taxon>
        <taxon>Eurotiomycetes</taxon>
        <taxon>Eurotiomycetidae</taxon>
        <taxon>Onygenales</taxon>
        <taxon>Ajellomycetaceae</taxon>
        <taxon>Histoplasma</taxon>
    </lineage>
</organism>